<keyword evidence="3" id="KW-1185">Reference proteome</keyword>
<dbReference type="InterPro" id="IPR003959">
    <property type="entry name" value="ATPase_AAA_core"/>
</dbReference>
<dbReference type="PANTHER" id="PTHR13779">
    <property type="entry name" value="WERNER HELICASE-INTERACTING PROTEIN 1 FAMILY MEMBER"/>
    <property type="match status" value="1"/>
</dbReference>
<organism evidence="2 3">
    <name type="scientific">Paracidovorax avenae (strain ATCC 19860 / DSM 7227 / CCUG 15838 / JCM 20985 / LMG 2117 / NCPPB 1011)</name>
    <name type="common">Acidovorax avenae</name>
    <dbReference type="NCBI Taxonomy" id="643561"/>
    <lineage>
        <taxon>Bacteria</taxon>
        <taxon>Pseudomonadati</taxon>
        <taxon>Pseudomonadota</taxon>
        <taxon>Betaproteobacteria</taxon>
        <taxon>Burkholderiales</taxon>
        <taxon>Comamonadaceae</taxon>
        <taxon>Paracidovorax</taxon>
    </lineage>
</organism>
<protein>
    <submittedName>
        <fullName evidence="2">Holliday junction DNA helicase RuvB domain protein</fullName>
    </submittedName>
</protein>
<dbReference type="InterPro" id="IPR003593">
    <property type="entry name" value="AAA+_ATPase"/>
</dbReference>
<reference evidence="2" key="1">
    <citation type="submission" date="2011-02" db="EMBL/GenBank/DDBJ databases">
        <title>Complete sequence of Acidovorax avenae subsp. avenae ATCC 19860.</title>
        <authorList>
            <consortium name="US DOE Joint Genome Institute"/>
            <person name="Lucas S."/>
            <person name="Copeland A."/>
            <person name="Lapidus A."/>
            <person name="Cheng J.-F."/>
            <person name="Goodwin L."/>
            <person name="Pitluck S."/>
            <person name="Chertkov O."/>
            <person name="Held B."/>
            <person name="Detter J.C."/>
            <person name="Han C."/>
            <person name="Tapia R."/>
            <person name="Land M."/>
            <person name="Hauser L."/>
            <person name="Kyrpides N."/>
            <person name="Ivanova N."/>
            <person name="Ovchinnikova G."/>
            <person name="Pagani I."/>
            <person name="Gordon S."/>
            <person name="Woyke T."/>
        </authorList>
    </citation>
    <scope>NUCLEOTIDE SEQUENCE</scope>
    <source>
        <strain evidence="2">ATCC 19860</strain>
    </source>
</reference>
<evidence type="ECO:0000313" key="2">
    <source>
        <dbReference type="EMBL" id="ADX47189.1"/>
    </source>
</evidence>
<evidence type="ECO:0000313" key="3">
    <source>
        <dbReference type="Proteomes" id="UP000002482"/>
    </source>
</evidence>
<keyword evidence="2" id="KW-0378">Hydrolase</keyword>
<proteinExistence type="predicted"/>
<dbReference type="SMART" id="SM00382">
    <property type="entry name" value="AAA"/>
    <property type="match status" value="1"/>
</dbReference>
<sequence>MADLFSTPPAAPLAEALRPASLDEVIGQSHLLGEGKPLRLAFESGKPHSMIFWGPPGVGKTTLARLTATAFECEFIALSAVFSGVKDIRAAMDQAQHNLAMGKHTILFVDEIHRFNKAVNHFINQWLRKSFVQFIVLTRCSVGVKHG</sequence>
<accession>F0Q959</accession>
<dbReference type="GO" id="GO:0006261">
    <property type="term" value="P:DNA-templated DNA replication"/>
    <property type="evidence" value="ECO:0007669"/>
    <property type="project" value="TreeGrafter"/>
</dbReference>
<keyword evidence="2" id="KW-0547">Nucleotide-binding</keyword>
<dbReference type="Pfam" id="PF00004">
    <property type="entry name" value="AAA"/>
    <property type="match status" value="1"/>
</dbReference>
<dbReference type="GO" id="GO:0017116">
    <property type="term" value="F:single-stranded DNA helicase activity"/>
    <property type="evidence" value="ECO:0007669"/>
    <property type="project" value="TreeGrafter"/>
</dbReference>
<dbReference type="GO" id="GO:0008047">
    <property type="term" value="F:enzyme activator activity"/>
    <property type="evidence" value="ECO:0007669"/>
    <property type="project" value="TreeGrafter"/>
</dbReference>
<dbReference type="GO" id="GO:0005524">
    <property type="term" value="F:ATP binding"/>
    <property type="evidence" value="ECO:0007669"/>
    <property type="project" value="InterPro"/>
</dbReference>
<name>F0Q959_PARA1</name>
<feature type="domain" description="AAA+ ATPase" evidence="1">
    <location>
        <begin position="46"/>
        <end position="139"/>
    </location>
</feature>
<gene>
    <name evidence="2" type="ordered locus">Acav_3287</name>
</gene>
<keyword evidence="2" id="KW-0347">Helicase</keyword>
<dbReference type="GO" id="GO:0000731">
    <property type="term" value="P:DNA synthesis involved in DNA repair"/>
    <property type="evidence" value="ECO:0007669"/>
    <property type="project" value="TreeGrafter"/>
</dbReference>
<dbReference type="GO" id="GO:0016887">
    <property type="term" value="F:ATP hydrolysis activity"/>
    <property type="evidence" value="ECO:0007669"/>
    <property type="project" value="InterPro"/>
</dbReference>
<dbReference type="SUPFAM" id="SSF52540">
    <property type="entry name" value="P-loop containing nucleoside triphosphate hydrolases"/>
    <property type="match status" value="1"/>
</dbReference>
<dbReference type="PANTHER" id="PTHR13779:SF7">
    <property type="entry name" value="ATPASE WRNIP1"/>
    <property type="match status" value="1"/>
</dbReference>
<dbReference type="Gene3D" id="3.40.50.300">
    <property type="entry name" value="P-loop containing nucleotide triphosphate hydrolases"/>
    <property type="match status" value="1"/>
</dbReference>
<dbReference type="KEGG" id="aaa:Acav_3287"/>
<dbReference type="Proteomes" id="UP000002482">
    <property type="component" value="Chromosome"/>
</dbReference>
<dbReference type="HOGENOM" id="CLU_017985_5_0_4"/>
<dbReference type="EMBL" id="CP002521">
    <property type="protein sequence ID" value="ADX47189.1"/>
    <property type="molecule type" value="Genomic_DNA"/>
</dbReference>
<dbReference type="InterPro" id="IPR027417">
    <property type="entry name" value="P-loop_NTPase"/>
</dbReference>
<keyword evidence="2" id="KW-0067">ATP-binding</keyword>
<dbReference type="AlphaFoldDB" id="F0Q959"/>
<dbReference type="InterPro" id="IPR051314">
    <property type="entry name" value="AAA_ATPase_RarA/MGS1/WRNIP1"/>
</dbReference>
<evidence type="ECO:0000259" key="1">
    <source>
        <dbReference type="SMART" id="SM00382"/>
    </source>
</evidence>
<dbReference type="CDD" id="cd00009">
    <property type="entry name" value="AAA"/>
    <property type="match status" value="1"/>
</dbReference>